<evidence type="ECO:0000256" key="1">
    <source>
        <dbReference type="ARBA" id="ARBA00001970"/>
    </source>
</evidence>
<evidence type="ECO:0000256" key="12">
    <source>
        <dbReference type="ARBA" id="ARBA00023004"/>
    </source>
</evidence>
<dbReference type="SUPFAM" id="SSF46458">
    <property type="entry name" value="Globin-like"/>
    <property type="match status" value="1"/>
</dbReference>
<comment type="cofactor">
    <cofactor evidence="2">
        <name>FAD</name>
        <dbReference type="ChEBI" id="CHEBI:57692"/>
    </cofactor>
</comment>
<dbReference type="PROSITE" id="PS51384">
    <property type="entry name" value="FAD_FR"/>
    <property type="match status" value="1"/>
</dbReference>
<dbReference type="Pfam" id="PF00042">
    <property type="entry name" value="Globin"/>
    <property type="match status" value="1"/>
</dbReference>
<dbReference type="PROSITE" id="PS01033">
    <property type="entry name" value="GLOBIN"/>
    <property type="match status" value="1"/>
</dbReference>
<keyword evidence="10" id="KW-0521">NADP</keyword>
<dbReference type="PANTHER" id="PTHR43396">
    <property type="entry name" value="FLAVOHEMOPROTEIN"/>
    <property type="match status" value="1"/>
</dbReference>
<dbReference type="Gene3D" id="1.10.490.10">
    <property type="entry name" value="Globins"/>
    <property type="match status" value="1"/>
</dbReference>
<dbReference type="InterPro" id="IPR017927">
    <property type="entry name" value="FAD-bd_FR_type"/>
</dbReference>
<evidence type="ECO:0000256" key="7">
    <source>
        <dbReference type="ARBA" id="ARBA00022630"/>
    </source>
</evidence>
<dbReference type="GO" id="GO:0009636">
    <property type="term" value="P:response to toxic substance"/>
    <property type="evidence" value="ECO:0007669"/>
    <property type="project" value="UniProtKB-KW"/>
</dbReference>
<comment type="cofactor">
    <cofactor evidence="1">
        <name>heme b</name>
        <dbReference type="ChEBI" id="CHEBI:60344"/>
    </cofactor>
</comment>
<dbReference type="FunFam" id="1.10.490.10:FF:000003">
    <property type="entry name" value="Flavohemoprotein"/>
    <property type="match status" value="1"/>
</dbReference>
<dbReference type="InterPro" id="IPR017938">
    <property type="entry name" value="Riboflavin_synthase-like_b-brl"/>
</dbReference>
<accession>A0AAW0R5S9</accession>
<dbReference type="Pfam" id="PF00175">
    <property type="entry name" value="NAD_binding_1"/>
    <property type="match status" value="1"/>
</dbReference>
<comment type="similarity">
    <text evidence="3">In the C-terminal section; belongs to the flavoprotein pyridine nucleotide cytochrome reductase family.</text>
</comment>
<comment type="catalytic activity">
    <reaction evidence="14">
        <text>2 nitric oxide + NADH + 2 O2 = 2 nitrate + NAD(+) + H(+)</text>
        <dbReference type="Rhea" id="RHEA:19469"/>
        <dbReference type="ChEBI" id="CHEBI:15378"/>
        <dbReference type="ChEBI" id="CHEBI:15379"/>
        <dbReference type="ChEBI" id="CHEBI:16480"/>
        <dbReference type="ChEBI" id="CHEBI:17632"/>
        <dbReference type="ChEBI" id="CHEBI:57540"/>
        <dbReference type="ChEBI" id="CHEBI:57945"/>
        <dbReference type="EC" id="1.14.12.17"/>
    </reaction>
</comment>
<evidence type="ECO:0000256" key="9">
    <source>
        <dbReference type="ARBA" id="ARBA00022827"/>
    </source>
</evidence>
<evidence type="ECO:0000256" key="13">
    <source>
        <dbReference type="ARBA" id="ARBA00023027"/>
    </source>
</evidence>
<dbReference type="GO" id="GO:0046210">
    <property type="term" value="P:nitric oxide catabolic process"/>
    <property type="evidence" value="ECO:0007669"/>
    <property type="project" value="TreeGrafter"/>
</dbReference>
<evidence type="ECO:0000256" key="14">
    <source>
        <dbReference type="ARBA" id="ARBA00048649"/>
    </source>
</evidence>
<dbReference type="GO" id="GO:0019825">
    <property type="term" value="F:oxygen binding"/>
    <property type="evidence" value="ECO:0007669"/>
    <property type="project" value="InterPro"/>
</dbReference>
<dbReference type="Gene3D" id="3.40.50.80">
    <property type="entry name" value="Nucleotide-binding domain of ferredoxin-NADP reductase (FNR) module"/>
    <property type="match status" value="1"/>
</dbReference>
<dbReference type="CDD" id="cd08922">
    <property type="entry name" value="FHb-globin"/>
    <property type="match status" value="1"/>
</dbReference>
<keyword evidence="7" id="KW-0285">Flavoprotein</keyword>
<sequence>MAAPAKVSAPLTPEQIAIVKSTAPALKEHGEEITTMFYRNMLAAHPELRDIFNTTSQQTGAQPRALASAVFGYASYVDDLGKLSDVVARIAHKHVSLMVAADQYPIVGEHLIAAVAAVLGDAVTPAVAEAWTAAYAALADIFIGLEGAMYAEHERSAAGWNGWRKFKIARKVAESAEITSFYLEPADGQLPLPDFQPGQYVSLHLHIPELGCLQPRQYSLSDVSGLGHYRISVKRDAGKQAGVPGLISNRLHRDFNEGDVVEITQPAGTFFVDAAKVGAQAPITLISAGVGVTPMVSILNAHVAAGSTRPVSWVHGARSTEVQAFAAHVRGVCETHPEVKATVFKNRVADAEVQGVDYHFTGRMDLAKVDREQGLFLDNAEANYYICGPPVFMKEVQQWLVKEGVCDSRIHMEVFGVGDGE</sequence>
<dbReference type="GO" id="GO:0020037">
    <property type="term" value="F:heme binding"/>
    <property type="evidence" value="ECO:0007669"/>
    <property type="project" value="InterPro"/>
</dbReference>
<evidence type="ECO:0000256" key="11">
    <source>
        <dbReference type="ARBA" id="ARBA00023002"/>
    </source>
</evidence>
<dbReference type="SUPFAM" id="SSF52343">
    <property type="entry name" value="Ferredoxin reductase-like, C-terminal NADP-linked domain"/>
    <property type="match status" value="1"/>
</dbReference>
<keyword evidence="6" id="KW-0349">Heme</keyword>
<reference evidence="19 20" key="1">
    <citation type="submission" date="2023-01" db="EMBL/GenBank/DDBJ databases">
        <title>Analysis of 21 Apiospora genomes using comparative genomics revels a genus with tremendous synthesis potential of carbohydrate active enzymes and secondary metabolites.</title>
        <authorList>
            <person name="Sorensen T."/>
        </authorList>
    </citation>
    <scope>NUCLEOTIDE SEQUENCE [LARGE SCALE GENOMIC DNA]</scope>
    <source>
        <strain evidence="19 20">CBS 117206</strain>
    </source>
</reference>
<dbReference type="FunFam" id="2.40.30.10:FF:000034">
    <property type="entry name" value="Flavohemoprotein"/>
    <property type="match status" value="1"/>
</dbReference>
<dbReference type="InterPro" id="IPR012292">
    <property type="entry name" value="Globin/Proto"/>
</dbReference>
<dbReference type="GO" id="GO:0071949">
    <property type="term" value="F:FAD binding"/>
    <property type="evidence" value="ECO:0007669"/>
    <property type="project" value="TreeGrafter"/>
</dbReference>
<dbReference type="EMBL" id="JAQQWP010000002">
    <property type="protein sequence ID" value="KAK8129232.1"/>
    <property type="molecule type" value="Genomic_DNA"/>
</dbReference>
<evidence type="ECO:0000256" key="2">
    <source>
        <dbReference type="ARBA" id="ARBA00001974"/>
    </source>
</evidence>
<keyword evidence="5" id="KW-0216">Detoxification</keyword>
<dbReference type="NCBIfam" id="NF009805">
    <property type="entry name" value="PRK13289.1"/>
    <property type="match status" value="1"/>
</dbReference>
<dbReference type="InterPro" id="IPR009050">
    <property type="entry name" value="Globin-like_sf"/>
</dbReference>
<evidence type="ECO:0000313" key="19">
    <source>
        <dbReference type="EMBL" id="KAK8129232.1"/>
    </source>
</evidence>
<dbReference type="AlphaFoldDB" id="A0AAW0R5S9"/>
<evidence type="ECO:0000256" key="5">
    <source>
        <dbReference type="ARBA" id="ARBA00022575"/>
    </source>
</evidence>
<dbReference type="CDD" id="cd06184">
    <property type="entry name" value="flavohem_like_fad_nad_binding"/>
    <property type="match status" value="1"/>
</dbReference>
<evidence type="ECO:0000313" key="20">
    <source>
        <dbReference type="Proteomes" id="UP001392437"/>
    </source>
</evidence>
<evidence type="ECO:0000256" key="4">
    <source>
        <dbReference type="ARBA" id="ARBA00012229"/>
    </source>
</evidence>
<keyword evidence="20" id="KW-1185">Reference proteome</keyword>
<comment type="catalytic activity">
    <reaction evidence="15">
        <text>2 nitric oxide + NADPH + 2 O2 = 2 nitrate + NADP(+) + H(+)</text>
        <dbReference type="Rhea" id="RHEA:19465"/>
        <dbReference type="ChEBI" id="CHEBI:15378"/>
        <dbReference type="ChEBI" id="CHEBI:15379"/>
        <dbReference type="ChEBI" id="CHEBI:16480"/>
        <dbReference type="ChEBI" id="CHEBI:17632"/>
        <dbReference type="ChEBI" id="CHEBI:57783"/>
        <dbReference type="ChEBI" id="CHEBI:58349"/>
        <dbReference type="EC" id="1.14.12.17"/>
    </reaction>
</comment>
<dbReference type="GO" id="GO:0071500">
    <property type="term" value="P:cellular response to nitrosative stress"/>
    <property type="evidence" value="ECO:0007669"/>
    <property type="project" value="TreeGrafter"/>
</dbReference>
<dbReference type="InterPro" id="IPR039261">
    <property type="entry name" value="FNR_nucleotide-bd"/>
</dbReference>
<dbReference type="PANTHER" id="PTHR43396:SF3">
    <property type="entry name" value="FLAVOHEMOPROTEIN"/>
    <property type="match status" value="1"/>
</dbReference>
<evidence type="ECO:0000256" key="10">
    <source>
        <dbReference type="ARBA" id="ARBA00022857"/>
    </source>
</evidence>
<keyword evidence="13" id="KW-0520">NAD</keyword>
<evidence type="ECO:0000256" key="3">
    <source>
        <dbReference type="ARBA" id="ARBA00006401"/>
    </source>
</evidence>
<keyword evidence="9" id="KW-0274">FAD</keyword>
<dbReference type="GO" id="GO:0046872">
    <property type="term" value="F:metal ion binding"/>
    <property type="evidence" value="ECO:0007669"/>
    <property type="project" value="UniProtKB-KW"/>
</dbReference>
<keyword evidence="11" id="KW-0560">Oxidoreductase</keyword>
<dbReference type="InterPro" id="IPR000971">
    <property type="entry name" value="Globin"/>
</dbReference>
<keyword evidence="12" id="KW-0408">Iron</keyword>
<protein>
    <recommendedName>
        <fullName evidence="4">nitric oxide dioxygenase</fullName>
        <ecNumber evidence="4">1.14.12.17</ecNumber>
    </recommendedName>
</protein>
<dbReference type="Gene3D" id="2.40.30.10">
    <property type="entry name" value="Translation factors"/>
    <property type="match status" value="1"/>
</dbReference>
<gene>
    <name evidence="19" type="ORF">PG999_001612</name>
</gene>
<dbReference type="InterPro" id="IPR001433">
    <property type="entry name" value="OxRdtase_FAD/NAD-bd"/>
</dbReference>
<evidence type="ECO:0000256" key="16">
    <source>
        <dbReference type="ARBA" id="ARBA00056398"/>
    </source>
</evidence>
<evidence type="ECO:0000256" key="8">
    <source>
        <dbReference type="ARBA" id="ARBA00022723"/>
    </source>
</evidence>
<evidence type="ECO:0000259" key="18">
    <source>
        <dbReference type="PROSITE" id="PS51384"/>
    </source>
</evidence>
<dbReference type="Proteomes" id="UP001392437">
    <property type="component" value="Unassembled WGS sequence"/>
</dbReference>
<dbReference type="FunFam" id="3.40.50.80:FF:000010">
    <property type="entry name" value="Flavohemoprotein"/>
    <property type="match status" value="1"/>
</dbReference>
<organism evidence="19 20">
    <name type="scientific">Apiospora kogelbergensis</name>
    <dbReference type="NCBI Taxonomy" id="1337665"/>
    <lineage>
        <taxon>Eukaryota</taxon>
        <taxon>Fungi</taxon>
        <taxon>Dikarya</taxon>
        <taxon>Ascomycota</taxon>
        <taxon>Pezizomycotina</taxon>
        <taxon>Sordariomycetes</taxon>
        <taxon>Xylariomycetidae</taxon>
        <taxon>Amphisphaeriales</taxon>
        <taxon>Apiosporaceae</taxon>
        <taxon>Apiospora</taxon>
    </lineage>
</organism>
<comment type="caution">
    <text evidence="19">The sequence shown here is derived from an EMBL/GenBank/DDBJ whole genome shotgun (WGS) entry which is preliminary data.</text>
</comment>
<proteinExistence type="inferred from homology"/>
<name>A0AAW0R5S9_9PEZI</name>
<evidence type="ECO:0000256" key="15">
    <source>
        <dbReference type="ARBA" id="ARBA00049433"/>
    </source>
</evidence>
<evidence type="ECO:0000259" key="17">
    <source>
        <dbReference type="PROSITE" id="PS01033"/>
    </source>
</evidence>
<dbReference type="SUPFAM" id="SSF63380">
    <property type="entry name" value="Riboflavin synthase domain-like"/>
    <property type="match status" value="1"/>
</dbReference>
<feature type="domain" description="FAD-binding FR-type" evidence="18">
    <location>
        <begin position="161"/>
        <end position="273"/>
    </location>
</feature>
<dbReference type="GO" id="GO:0008941">
    <property type="term" value="F:nitric oxide dioxygenase NAD(P)H activity"/>
    <property type="evidence" value="ECO:0007669"/>
    <property type="project" value="UniProtKB-EC"/>
</dbReference>
<feature type="domain" description="Globin" evidence="17">
    <location>
        <begin position="10"/>
        <end position="147"/>
    </location>
</feature>
<keyword evidence="8" id="KW-0479">Metal-binding</keyword>
<dbReference type="EC" id="1.14.12.17" evidence="4"/>
<evidence type="ECO:0000256" key="6">
    <source>
        <dbReference type="ARBA" id="ARBA00022617"/>
    </source>
</evidence>
<comment type="function">
    <text evidence="16">In the presence of oxygen and NADH, it has NADH oxidase activity, which leads to the generation of superoxide and H(2)O(2). Under anaerobic conditions, it also exhibits nitric oxide reductase and FAD reductase activities. However, all these reactions are much lower than NOD activity.</text>
</comment>